<dbReference type="Proteomes" id="UP000824265">
    <property type="component" value="Unassembled WGS sequence"/>
</dbReference>
<gene>
    <name evidence="6" type="ORF">H9742_10980</name>
</gene>
<dbReference type="SUPFAM" id="SSF52540">
    <property type="entry name" value="P-loop containing nucleoside triphosphate hydrolases"/>
    <property type="match status" value="1"/>
</dbReference>
<dbReference type="GO" id="GO:0006302">
    <property type="term" value="P:double-strand break repair"/>
    <property type="evidence" value="ECO:0007669"/>
    <property type="project" value="InterPro"/>
</dbReference>
<reference evidence="6" key="1">
    <citation type="journal article" date="2021" name="PeerJ">
        <title>Extensive microbial diversity within the chicken gut microbiome revealed by metagenomics and culture.</title>
        <authorList>
            <person name="Gilroy R."/>
            <person name="Ravi A."/>
            <person name="Getino M."/>
            <person name="Pursley I."/>
            <person name="Horton D.L."/>
            <person name="Alikhan N.F."/>
            <person name="Baker D."/>
            <person name="Gharbi K."/>
            <person name="Hall N."/>
            <person name="Watson M."/>
            <person name="Adriaenssens E.M."/>
            <person name="Foster-Nyarko E."/>
            <person name="Jarju S."/>
            <person name="Secka A."/>
            <person name="Antonio M."/>
            <person name="Oren A."/>
            <person name="Chaudhuri R.R."/>
            <person name="La Ragione R."/>
            <person name="Hildebrand F."/>
            <person name="Pallen M.J."/>
        </authorList>
    </citation>
    <scope>NUCLEOTIDE SEQUENCE</scope>
    <source>
        <strain evidence="6">CHK195-6426</strain>
    </source>
</reference>
<dbReference type="PANTHER" id="PTHR32114:SF2">
    <property type="entry name" value="ABC TRANSPORTER ABCH.3"/>
    <property type="match status" value="1"/>
</dbReference>
<dbReference type="Gene3D" id="3.40.50.300">
    <property type="entry name" value="P-loop containing nucleotide triphosphate hydrolases"/>
    <property type="match status" value="2"/>
</dbReference>
<sequence length="884" mass="101292">MRPKKLILSAWGPYRGREEVDFSRFEKNGIFLITGATGAGKTTIFDAITYALYGALSGAERDKERSSVRSDFADAGTPTFVELVMEHGGKTYQIRRNPEYYRPKKRIKAGGVTKQKENAVLVLPDGRVMEGVREVNAALLELLVLDYQQFKKISMIAQGEFAKFLSASPREKTGIFREIFGTGVYERFTQELGMRSRRLYGAFMEQKSKLDEDVSLLAHSLERDIWPEETSKELERLSQTQERNYEVIRECLQKMEALAGENAASAQKEYEEAEKALERQTEEIRAREEENRRIEQLEQAKKELSGLQERAGEFSERKLKLKGAANAAFVESVREKERQLADQLLQNREEGRGQEKELLHLQKEAGELEAVLGQEMRIRELLETAREKEELVLALKQLNAQLTDQLAELERGQQTYLAKEKEYWERKREYEEAEQKRRLSAIGLAASLLEEGKPCPVCGSVVHPAPAKLKEGVLAQGELSRQKKIITDMEAKQKELHGELAGRKSRADDLRQRIKEKEEKLSERKKALSEEQNQVCLEYLAMEPDKAEALLSRRCGRAREIKGLLQEKERTCKRLKSQGEELMERHREAREAFETALSEYGFSNEEEYSRARLPIGEREKLERELADYQNRMAAARELYEHLNSQVKKKEIQDLQQPRQIQEELRKKKSIVLDRHRLWEQQSALLKKTREVMEQKRRRMEEAEKEYGYVKDLENMACGNNPKRLVFEQYVLAGFFEEILRAANLRFGKMTSGRYEMSRAEEVGDGRIKDNLEIQVMDYYTGKFRSVRTLSGGESFKASLCLALGMSDVIQAMNGGIRVDTLFVDEGFGALDAESLDQACDALLGLAGQNCLIGIISHVPQLRERISQQLIIDKTGGGSLIRNGV</sequence>
<feature type="coiled-coil region" evidence="4">
    <location>
        <begin position="558"/>
        <end position="592"/>
    </location>
</feature>
<keyword evidence="4" id="KW-0175">Coiled coil</keyword>
<name>A0A9D1R8P2_9FIRM</name>
<dbReference type="GO" id="GO:0016887">
    <property type="term" value="F:ATP hydrolysis activity"/>
    <property type="evidence" value="ECO:0007669"/>
    <property type="project" value="InterPro"/>
</dbReference>
<reference evidence="6" key="2">
    <citation type="submission" date="2021-04" db="EMBL/GenBank/DDBJ databases">
        <authorList>
            <person name="Gilroy R."/>
        </authorList>
    </citation>
    <scope>NUCLEOTIDE SEQUENCE</scope>
    <source>
        <strain evidence="6">CHK195-6426</strain>
    </source>
</reference>
<feature type="coiled-coil region" evidence="4">
    <location>
        <begin position="682"/>
        <end position="712"/>
    </location>
</feature>
<feature type="coiled-coil region" evidence="4">
    <location>
        <begin position="256"/>
        <end position="317"/>
    </location>
</feature>
<evidence type="ECO:0000259" key="5">
    <source>
        <dbReference type="Pfam" id="PF13476"/>
    </source>
</evidence>
<dbReference type="InterPro" id="IPR027417">
    <property type="entry name" value="P-loop_NTPase"/>
</dbReference>
<comment type="subunit">
    <text evidence="2">Heterodimer of SbcC and SbcD.</text>
</comment>
<dbReference type="PANTHER" id="PTHR32114">
    <property type="entry name" value="ABC TRANSPORTER ABCH.3"/>
    <property type="match status" value="1"/>
</dbReference>
<feature type="coiled-coil region" evidence="4">
    <location>
        <begin position="378"/>
        <end position="419"/>
    </location>
</feature>
<evidence type="ECO:0000256" key="3">
    <source>
        <dbReference type="ARBA" id="ARBA00013368"/>
    </source>
</evidence>
<protein>
    <recommendedName>
        <fullName evidence="3">Nuclease SbcCD subunit C</fullName>
    </recommendedName>
</protein>
<dbReference type="EMBL" id="DXGH01000061">
    <property type="protein sequence ID" value="HIW82016.1"/>
    <property type="molecule type" value="Genomic_DNA"/>
</dbReference>
<evidence type="ECO:0000256" key="2">
    <source>
        <dbReference type="ARBA" id="ARBA00011322"/>
    </source>
</evidence>
<feature type="domain" description="Rad50/SbcC-type AAA" evidence="5">
    <location>
        <begin position="5"/>
        <end position="303"/>
    </location>
</feature>
<organism evidence="6 7">
    <name type="scientific">Candidatus Acetatifactor stercoripullorum</name>
    <dbReference type="NCBI Taxonomy" id="2838414"/>
    <lineage>
        <taxon>Bacteria</taxon>
        <taxon>Bacillati</taxon>
        <taxon>Bacillota</taxon>
        <taxon>Clostridia</taxon>
        <taxon>Lachnospirales</taxon>
        <taxon>Lachnospiraceae</taxon>
        <taxon>Acetatifactor</taxon>
    </lineage>
</organism>
<comment type="similarity">
    <text evidence="1">Belongs to the SMC family. SbcC subfamily.</text>
</comment>
<accession>A0A9D1R8P2</accession>
<feature type="coiled-coil region" evidence="4">
    <location>
        <begin position="618"/>
        <end position="652"/>
    </location>
</feature>
<dbReference type="Pfam" id="PF13476">
    <property type="entry name" value="AAA_23"/>
    <property type="match status" value="1"/>
</dbReference>
<evidence type="ECO:0000256" key="4">
    <source>
        <dbReference type="SAM" id="Coils"/>
    </source>
</evidence>
<proteinExistence type="inferred from homology"/>
<evidence type="ECO:0000313" key="7">
    <source>
        <dbReference type="Proteomes" id="UP000824265"/>
    </source>
</evidence>
<comment type="caution">
    <text evidence="6">The sequence shown here is derived from an EMBL/GenBank/DDBJ whole genome shotgun (WGS) entry which is preliminary data.</text>
</comment>
<feature type="coiled-coil region" evidence="4">
    <location>
        <begin position="500"/>
        <end position="534"/>
    </location>
</feature>
<dbReference type="AlphaFoldDB" id="A0A9D1R8P2"/>
<evidence type="ECO:0000313" key="6">
    <source>
        <dbReference type="EMBL" id="HIW82016.1"/>
    </source>
</evidence>
<dbReference type="Pfam" id="PF13558">
    <property type="entry name" value="SbcC_Walker_B"/>
    <property type="match status" value="1"/>
</dbReference>
<evidence type="ECO:0000256" key="1">
    <source>
        <dbReference type="ARBA" id="ARBA00006930"/>
    </source>
</evidence>
<dbReference type="InterPro" id="IPR038729">
    <property type="entry name" value="Rad50/SbcC_AAA"/>
</dbReference>